<organism evidence="2 3">
    <name type="scientific">Paenibacillus arenosi</name>
    <dbReference type="NCBI Taxonomy" id="2774142"/>
    <lineage>
        <taxon>Bacteria</taxon>
        <taxon>Bacillati</taxon>
        <taxon>Bacillota</taxon>
        <taxon>Bacilli</taxon>
        <taxon>Bacillales</taxon>
        <taxon>Paenibacillaceae</taxon>
        <taxon>Paenibacillus</taxon>
    </lineage>
</organism>
<evidence type="ECO:0000313" key="2">
    <source>
        <dbReference type="EMBL" id="MBD8499552.1"/>
    </source>
</evidence>
<dbReference type="Proteomes" id="UP000634529">
    <property type="component" value="Unassembled WGS sequence"/>
</dbReference>
<accession>A0ABR9B2A0</accession>
<reference evidence="2 3" key="1">
    <citation type="submission" date="2020-09" db="EMBL/GenBank/DDBJ databases">
        <title>Paenibacillus sp. CAU 1523 isolated from sand of Haeundae Beach.</title>
        <authorList>
            <person name="Kim W."/>
        </authorList>
    </citation>
    <scope>NUCLEOTIDE SEQUENCE [LARGE SCALE GENOMIC DNA]</scope>
    <source>
        <strain evidence="2 3">CAU 1523</strain>
    </source>
</reference>
<proteinExistence type="predicted"/>
<evidence type="ECO:0000259" key="1">
    <source>
        <dbReference type="Pfam" id="PF20247"/>
    </source>
</evidence>
<name>A0ABR9B2A0_9BACL</name>
<protein>
    <recommendedName>
        <fullName evidence="1">DUF6602 domain-containing protein</fullName>
    </recommendedName>
</protein>
<sequence>MTTKSLTKPPKQIMIENIRSNYRKVEKSIVEQLYMKHDLHGTTVGSNREDIWKQLFEMIIPKKFIIESSVFIIDSKGNVSREVDLAIMDETYTPYIFRNGRIKFIPIEAVAVVVECKSQSLDKETITEWKKSMSSLCTSVGAIARMAGSISDKPVCTQPSTRPIRVLCALQSQVKEGISDGFDIVLSAVQEGKSSGQGSIEINYSNSENLSYWFKQLNFHEGDEVNKVDKKAADAYAAPLEGIDLEQYKVYDPDGNEISLLTFNFQLNQLLMLINNPILFPHRAYAKLFDFQREGI</sequence>
<evidence type="ECO:0000313" key="3">
    <source>
        <dbReference type="Proteomes" id="UP000634529"/>
    </source>
</evidence>
<dbReference type="EMBL" id="JACYTN010000012">
    <property type="protein sequence ID" value="MBD8499552.1"/>
    <property type="molecule type" value="Genomic_DNA"/>
</dbReference>
<comment type="caution">
    <text evidence="2">The sequence shown here is derived from an EMBL/GenBank/DDBJ whole genome shotgun (WGS) entry which is preliminary data.</text>
</comment>
<dbReference type="RefSeq" id="WP_192025883.1">
    <property type="nucleotide sequence ID" value="NZ_JACYTN010000012.1"/>
</dbReference>
<dbReference type="Pfam" id="PF20247">
    <property type="entry name" value="DUF6602"/>
    <property type="match status" value="1"/>
</dbReference>
<dbReference type="InterPro" id="IPR046537">
    <property type="entry name" value="DUF6602"/>
</dbReference>
<gene>
    <name evidence="2" type="ORF">IFO66_14745</name>
</gene>
<keyword evidence="3" id="KW-1185">Reference proteome</keyword>
<dbReference type="CDD" id="cd21173">
    <property type="entry name" value="NucC-like"/>
    <property type="match status" value="1"/>
</dbReference>
<feature type="domain" description="DUF6602" evidence="1">
    <location>
        <begin position="40"/>
        <end position="134"/>
    </location>
</feature>